<keyword evidence="4 7" id="KW-1133">Transmembrane helix</keyword>
<accession>A0A0N4Z147</accession>
<dbReference type="GO" id="GO:0005044">
    <property type="term" value="F:scavenger receptor activity"/>
    <property type="evidence" value="ECO:0007669"/>
    <property type="project" value="TreeGrafter"/>
</dbReference>
<dbReference type="Pfam" id="PF01130">
    <property type="entry name" value="CD36"/>
    <property type="match status" value="1"/>
</dbReference>
<dbReference type="PANTHER" id="PTHR11923:SF105">
    <property type="entry name" value="PROTEIN CBR-SCAV-1"/>
    <property type="match status" value="1"/>
</dbReference>
<keyword evidence="3 7" id="KW-0812">Transmembrane</keyword>
<dbReference type="PRINTS" id="PR01609">
    <property type="entry name" value="CD36FAMILY"/>
</dbReference>
<dbReference type="WBParaSite" id="PTRK_0000042400.1">
    <property type="protein sequence ID" value="PTRK_0000042400.1"/>
    <property type="gene ID" value="PTRK_0000042400"/>
</dbReference>
<evidence type="ECO:0000256" key="6">
    <source>
        <dbReference type="ARBA" id="ARBA00023180"/>
    </source>
</evidence>
<comment type="similarity">
    <text evidence="2">Belongs to the CD36 family.</text>
</comment>
<name>A0A0N4Z147_PARTI</name>
<dbReference type="GO" id="GO:0016020">
    <property type="term" value="C:membrane"/>
    <property type="evidence" value="ECO:0007669"/>
    <property type="project" value="UniProtKB-SubCell"/>
</dbReference>
<dbReference type="PANTHER" id="PTHR11923">
    <property type="entry name" value="SCAVENGER RECEPTOR CLASS B TYPE-1 SR-B1"/>
    <property type="match status" value="1"/>
</dbReference>
<keyword evidence="5 7" id="KW-0472">Membrane</keyword>
<proteinExistence type="inferred from homology"/>
<evidence type="ECO:0000256" key="2">
    <source>
        <dbReference type="ARBA" id="ARBA00010532"/>
    </source>
</evidence>
<feature type="transmembrane region" description="Helical" evidence="7">
    <location>
        <begin position="12"/>
        <end position="33"/>
    </location>
</feature>
<dbReference type="GO" id="GO:0005737">
    <property type="term" value="C:cytoplasm"/>
    <property type="evidence" value="ECO:0007669"/>
    <property type="project" value="TreeGrafter"/>
</dbReference>
<protein>
    <submittedName>
        <fullName evidence="9">CD36 family protein</fullName>
    </submittedName>
</protein>
<sequence>MSKKLWCSIFNVSLFVIGAVLFIMGFIMQYVIFGNIMESQVKEQFIIDGDVNGTNYNQFTDQWLNNKYTKLMAYYVYNYTNTIEILTRGSLPDVVEKGPYSYIEKWEQSNLSFSEDKNYFTFSRKKTYIFDPTTSCDTCKEDDIILIPDLIFIKFVDELNTLNCANLPSQVQSLLCNDGKGVPDFNDLMNQIMNLLGTGMKAWGVGPFVQVKVKDLLFNGYQDPIFTKMITNILQIVSGILSQPINGTIEFPSVALNQNNNTMGLIYTIKTGRFNYKDLGDTYSFTNQYRNFTSDGKMVPQSWWPGNNNMKTCSKKENDNARLMKGTNGDFFSPLIKKNDTLWIYVEDLCRSVSFNYLTDTEVKGIPTYRFVVSNDNLNYTIPENCGFCYPLDGDYYSYKKGSSCLPIGLSDISRCTDQNPPLVLSNPHFYGAEEDVFRLFPRFNPTEIIDQTTLDIEPTTGSVLRAAQRLQINVMMKQYSNISVFKMMKPGAYPITYVNESFLADDGTISTLNDQLFDPKNLVKILSFSVGVGLGAILMILSIISCLVLSCYKTTDTKKEM</sequence>
<dbReference type="Proteomes" id="UP000038045">
    <property type="component" value="Unplaced"/>
</dbReference>
<feature type="transmembrane region" description="Helical" evidence="7">
    <location>
        <begin position="526"/>
        <end position="553"/>
    </location>
</feature>
<dbReference type="InterPro" id="IPR002159">
    <property type="entry name" value="CD36_fam"/>
</dbReference>
<keyword evidence="8" id="KW-1185">Reference proteome</keyword>
<evidence type="ECO:0000313" key="8">
    <source>
        <dbReference type="Proteomes" id="UP000038045"/>
    </source>
</evidence>
<evidence type="ECO:0000256" key="7">
    <source>
        <dbReference type="SAM" id="Phobius"/>
    </source>
</evidence>
<evidence type="ECO:0000256" key="3">
    <source>
        <dbReference type="ARBA" id="ARBA00022692"/>
    </source>
</evidence>
<evidence type="ECO:0000256" key="1">
    <source>
        <dbReference type="ARBA" id="ARBA00004370"/>
    </source>
</evidence>
<keyword evidence="6" id="KW-0325">Glycoprotein</keyword>
<comment type="subcellular location">
    <subcellularLocation>
        <location evidence="1">Membrane</location>
    </subcellularLocation>
</comment>
<evidence type="ECO:0000256" key="4">
    <source>
        <dbReference type="ARBA" id="ARBA00022989"/>
    </source>
</evidence>
<organism evidence="8 9">
    <name type="scientific">Parastrongyloides trichosuri</name>
    <name type="common">Possum-specific nematode worm</name>
    <dbReference type="NCBI Taxonomy" id="131310"/>
    <lineage>
        <taxon>Eukaryota</taxon>
        <taxon>Metazoa</taxon>
        <taxon>Ecdysozoa</taxon>
        <taxon>Nematoda</taxon>
        <taxon>Chromadorea</taxon>
        <taxon>Rhabditida</taxon>
        <taxon>Tylenchina</taxon>
        <taxon>Panagrolaimomorpha</taxon>
        <taxon>Strongyloidoidea</taxon>
        <taxon>Strongyloididae</taxon>
        <taxon>Parastrongyloides</taxon>
    </lineage>
</organism>
<evidence type="ECO:0000313" key="9">
    <source>
        <dbReference type="WBParaSite" id="PTRK_0000042400.1"/>
    </source>
</evidence>
<dbReference type="STRING" id="131310.A0A0N4Z147"/>
<dbReference type="AlphaFoldDB" id="A0A0N4Z147"/>
<evidence type="ECO:0000256" key="5">
    <source>
        <dbReference type="ARBA" id="ARBA00023136"/>
    </source>
</evidence>
<reference evidence="9" key="1">
    <citation type="submission" date="2017-02" db="UniProtKB">
        <authorList>
            <consortium name="WormBaseParasite"/>
        </authorList>
    </citation>
    <scope>IDENTIFICATION</scope>
</reference>